<feature type="region of interest" description="Disordered" evidence="4">
    <location>
        <begin position="1"/>
        <end position="54"/>
    </location>
</feature>
<dbReference type="Proteomes" id="UP000007264">
    <property type="component" value="Unassembled WGS sequence"/>
</dbReference>
<dbReference type="PANTHER" id="PTHR11875">
    <property type="entry name" value="TESTIS-SPECIFIC Y-ENCODED PROTEIN"/>
    <property type="match status" value="1"/>
</dbReference>
<dbReference type="InterPro" id="IPR002164">
    <property type="entry name" value="NAP_family"/>
</dbReference>
<name>I0YLS7_COCSC</name>
<dbReference type="GO" id="GO:0042393">
    <property type="term" value="F:histone binding"/>
    <property type="evidence" value="ECO:0007669"/>
    <property type="project" value="UniProtKB-ARBA"/>
</dbReference>
<evidence type="ECO:0000256" key="2">
    <source>
        <dbReference type="ARBA" id="ARBA00023186"/>
    </source>
</evidence>
<comment type="similarity">
    <text evidence="1 3">Belongs to the nucleosome assembly protein (NAP) family.</text>
</comment>
<dbReference type="Gene3D" id="1.20.5.1500">
    <property type="match status" value="1"/>
</dbReference>
<organism evidence="5 6">
    <name type="scientific">Coccomyxa subellipsoidea (strain C-169)</name>
    <name type="common">Green microalga</name>
    <dbReference type="NCBI Taxonomy" id="574566"/>
    <lineage>
        <taxon>Eukaryota</taxon>
        <taxon>Viridiplantae</taxon>
        <taxon>Chlorophyta</taxon>
        <taxon>core chlorophytes</taxon>
        <taxon>Trebouxiophyceae</taxon>
        <taxon>Trebouxiophyceae incertae sedis</taxon>
        <taxon>Coccomyxaceae</taxon>
        <taxon>Coccomyxa</taxon>
        <taxon>Coccomyxa subellipsoidea</taxon>
    </lineage>
</organism>
<gene>
    <name evidence="5" type="ORF">COCSUDRAFT_67859</name>
</gene>
<feature type="compositionally biased region" description="Acidic residues" evidence="4">
    <location>
        <begin position="299"/>
        <end position="326"/>
    </location>
</feature>
<feature type="compositionally biased region" description="Low complexity" evidence="4">
    <location>
        <begin position="338"/>
        <end position="348"/>
    </location>
</feature>
<accession>I0YLS7</accession>
<keyword evidence="6" id="KW-1185">Reference proteome</keyword>
<reference evidence="5 6" key="1">
    <citation type="journal article" date="2012" name="Genome Biol.">
        <title>The genome of the polar eukaryotic microalga coccomyxa subellipsoidea reveals traits of cold adaptation.</title>
        <authorList>
            <person name="Blanc G."/>
            <person name="Agarkova I."/>
            <person name="Grimwood J."/>
            <person name="Kuo A."/>
            <person name="Brueggeman A."/>
            <person name="Dunigan D."/>
            <person name="Gurnon J."/>
            <person name="Ladunga I."/>
            <person name="Lindquist E."/>
            <person name="Lucas S."/>
            <person name="Pangilinan J."/>
            <person name="Proschold T."/>
            <person name="Salamov A."/>
            <person name="Schmutz J."/>
            <person name="Weeks D."/>
            <person name="Yamada T."/>
            <person name="Claverie J.M."/>
            <person name="Grigoriev I."/>
            <person name="Van Etten J."/>
            <person name="Lomsadze A."/>
            <person name="Borodovsky M."/>
        </authorList>
    </citation>
    <scope>NUCLEOTIDE SEQUENCE [LARGE SCALE GENOMIC DNA]</scope>
    <source>
        <strain evidence="5 6">C-169</strain>
    </source>
</reference>
<dbReference type="RefSeq" id="XP_005643890.1">
    <property type="nucleotide sequence ID" value="XM_005643833.1"/>
</dbReference>
<feature type="region of interest" description="Disordered" evidence="4">
    <location>
        <begin position="299"/>
        <end position="348"/>
    </location>
</feature>
<evidence type="ECO:0000256" key="4">
    <source>
        <dbReference type="SAM" id="MobiDB-lite"/>
    </source>
</evidence>
<dbReference type="GO" id="GO:0006334">
    <property type="term" value="P:nucleosome assembly"/>
    <property type="evidence" value="ECO:0007669"/>
    <property type="project" value="InterPro"/>
</dbReference>
<dbReference type="Gene3D" id="3.30.1120.90">
    <property type="entry name" value="Nucleosome assembly protein"/>
    <property type="match status" value="1"/>
</dbReference>
<comment type="caution">
    <text evidence="5">The sequence shown here is derived from an EMBL/GenBank/DDBJ whole genome shotgun (WGS) entry which is preliminary data.</text>
</comment>
<dbReference type="KEGG" id="csl:COCSUDRAFT_67859"/>
<dbReference type="GO" id="GO:0000724">
    <property type="term" value="P:double-strand break repair via homologous recombination"/>
    <property type="evidence" value="ECO:0007669"/>
    <property type="project" value="UniProtKB-ARBA"/>
</dbReference>
<dbReference type="SUPFAM" id="SSF143113">
    <property type="entry name" value="NAP-like"/>
    <property type="match status" value="1"/>
</dbReference>
<evidence type="ECO:0000256" key="3">
    <source>
        <dbReference type="RuleBase" id="RU003876"/>
    </source>
</evidence>
<dbReference type="InterPro" id="IPR037231">
    <property type="entry name" value="NAP-like_sf"/>
</dbReference>
<dbReference type="Pfam" id="PF00956">
    <property type="entry name" value="NAP"/>
    <property type="match status" value="1"/>
</dbReference>
<evidence type="ECO:0000313" key="6">
    <source>
        <dbReference type="Proteomes" id="UP000007264"/>
    </source>
</evidence>
<dbReference type="GeneID" id="17037286"/>
<dbReference type="eggNOG" id="KOG1508">
    <property type="taxonomic scope" value="Eukaryota"/>
</dbReference>
<dbReference type="STRING" id="574566.I0YLS7"/>
<feature type="compositionally biased region" description="Acidic residues" evidence="4">
    <location>
        <begin position="13"/>
        <end position="39"/>
    </location>
</feature>
<dbReference type="OrthoDB" id="19419at2759"/>
<evidence type="ECO:0000313" key="5">
    <source>
        <dbReference type="EMBL" id="EIE19346.1"/>
    </source>
</evidence>
<sequence>MSNTKRTKIEAATAEDAEEDQAAVAGDNEEVPLEGDADALGDLTGAEEAYEYDEEENEFLAALADVQDKLSEVNDEASDKVLQIEQEYNLKRQPIYKERNEIIRQMPDFWHEVFRGHEAIRPVITAEDEEGLAHLQEVSVEDAPDIKSGFKIVFTFLENRFFRNTQLEKNISYLEDGTFEISSAGPQWHAGQSLTEVAVYEGGKPTGSKRKRGTLSFFAWLEGDVAQETELQIAEIIKEQIWPNPLAYYHNPVAQSDDVAIELLDDDDDEEEYEGDEPYIFDEHGNPIQAEYVAVDGEEYQEGEGAEEYYEGEEAEGEYEEEGAEGAEEHAEVPSTPPEQTAPAAAPT</sequence>
<evidence type="ECO:0000256" key="1">
    <source>
        <dbReference type="ARBA" id="ARBA00009947"/>
    </source>
</evidence>
<dbReference type="GO" id="GO:0005634">
    <property type="term" value="C:nucleus"/>
    <property type="evidence" value="ECO:0007669"/>
    <property type="project" value="InterPro"/>
</dbReference>
<dbReference type="AlphaFoldDB" id="I0YLS7"/>
<proteinExistence type="inferred from homology"/>
<dbReference type="EMBL" id="AGSI01000019">
    <property type="protein sequence ID" value="EIE19346.1"/>
    <property type="molecule type" value="Genomic_DNA"/>
</dbReference>
<keyword evidence="2" id="KW-0143">Chaperone</keyword>
<protein>
    <submittedName>
        <fullName evidence="5">NAP-domain-containing protein</fullName>
    </submittedName>
</protein>